<evidence type="ECO:0000313" key="1">
    <source>
        <dbReference type="EMBL" id="JAE24899.1"/>
    </source>
</evidence>
<sequence>MTYSLSKNKGYWLKLMSFNT</sequence>
<accession>A0A0A9GN89</accession>
<reference evidence="1" key="1">
    <citation type="submission" date="2014-09" db="EMBL/GenBank/DDBJ databases">
        <authorList>
            <person name="Magalhaes I.L.F."/>
            <person name="Oliveira U."/>
            <person name="Santos F.R."/>
            <person name="Vidigal T.H.D.A."/>
            <person name="Brescovit A.D."/>
            <person name="Santos A.J."/>
        </authorList>
    </citation>
    <scope>NUCLEOTIDE SEQUENCE</scope>
    <source>
        <tissue evidence="1">Shoot tissue taken approximately 20 cm above the soil surface</tissue>
    </source>
</reference>
<protein>
    <submittedName>
        <fullName evidence="1">Uncharacterized protein</fullName>
    </submittedName>
</protein>
<name>A0A0A9GN89_ARUDO</name>
<reference evidence="1" key="2">
    <citation type="journal article" date="2015" name="Data Brief">
        <title>Shoot transcriptome of the giant reed, Arundo donax.</title>
        <authorList>
            <person name="Barrero R.A."/>
            <person name="Guerrero F.D."/>
            <person name="Moolhuijzen P."/>
            <person name="Goolsby J.A."/>
            <person name="Tidwell J."/>
            <person name="Bellgard S.E."/>
            <person name="Bellgard M.I."/>
        </authorList>
    </citation>
    <scope>NUCLEOTIDE SEQUENCE</scope>
    <source>
        <tissue evidence="1">Shoot tissue taken approximately 20 cm above the soil surface</tissue>
    </source>
</reference>
<dbReference type="AlphaFoldDB" id="A0A0A9GN89"/>
<dbReference type="EMBL" id="GBRH01172997">
    <property type="protein sequence ID" value="JAE24899.1"/>
    <property type="molecule type" value="Transcribed_RNA"/>
</dbReference>
<organism evidence="1">
    <name type="scientific">Arundo donax</name>
    <name type="common">Giant reed</name>
    <name type="synonym">Donax arundinaceus</name>
    <dbReference type="NCBI Taxonomy" id="35708"/>
    <lineage>
        <taxon>Eukaryota</taxon>
        <taxon>Viridiplantae</taxon>
        <taxon>Streptophyta</taxon>
        <taxon>Embryophyta</taxon>
        <taxon>Tracheophyta</taxon>
        <taxon>Spermatophyta</taxon>
        <taxon>Magnoliopsida</taxon>
        <taxon>Liliopsida</taxon>
        <taxon>Poales</taxon>
        <taxon>Poaceae</taxon>
        <taxon>PACMAD clade</taxon>
        <taxon>Arundinoideae</taxon>
        <taxon>Arundineae</taxon>
        <taxon>Arundo</taxon>
    </lineage>
</organism>
<proteinExistence type="predicted"/>